<dbReference type="OrthoDB" id="302769at2759"/>
<feature type="region of interest" description="Disordered" evidence="1">
    <location>
        <begin position="129"/>
        <end position="150"/>
    </location>
</feature>
<dbReference type="InParanoid" id="A0C808"/>
<accession>A0C808</accession>
<feature type="compositionally biased region" description="Basic residues" evidence="1">
    <location>
        <begin position="138"/>
        <end position="148"/>
    </location>
</feature>
<protein>
    <submittedName>
        <fullName evidence="2">Uncharacterized protein</fullName>
    </submittedName>
</protein>
<sequence>MGSICINQSSSKPQEDLQYPIIKKIQKFAPDRQNALEKPLIHSELTEDAQELTQLEGILEDFDVDKEVSEDKVKNDDTTILNEQVQQKIAVNEAIQRLNEIVTQIQFQVELQRKCSVIQKFNSSESETQTLKGILKTNRSKSKSKSKSNHSLYRLKQAITQKKVSFEPRILRRKATKIYI</sequence>
<dbReference type="Proteomes" id="UP000000600">
    <property type="component" value="Unassembled WGS sequence"/>
</dbReference>
<keyword evidence="3" id="KW-1185">Reference proteome</keyword>
<evidence type="ECO:0000313" key="3">
    <source>
        <dbReference type="Proteomes" id="UP000000600"/>
    </source>
</evidence>
<proteinExistence type="predicted"/>
<evidence type="ECO:0000313" key="2">
    <source>
        <dbReference type="EMBL" id="CAK66925.1"/>
    </source>
</evidence>
<dbReference type="KEGG" id="ptm:GSPATT00036056001"/>
<reference evidence="2 3" key="1">
    <citation type="journal article" date="2006" name="Nature">
        <title>Global trends of whole-genome duplications revealed by the ciliate Paramecium tetraurelia.</title>
        <authorList>
            <consortium name="Genoscope"/>
            <person name="Aury J.-M."/>
            <person name="Jaillon O."/>
            <person name="Duret L."/>
            <person name="Noel B."/>
            <person name="Jubin C."/>
            <person name="Porcel B.M."/>
            <person name="Segurens B."/>
            <person name="Daubin V."/>
            <person name="Anthouard V."/>
            <person name="Aiach N."/>
            <person name="Arnaiz O."/>
            <person name="Billaut A."/>
            <person name="Beisson J."/>
            <person name="Blanc I."/>
            <person name="Bouhouche K."/>
            <person name="Camara F."/>
            <person name="Duharcourt S."/>
            <person name="Guigo R."/>
            <person name="Gogendeau D."/>
            <person name="Katinka M."/>
            <person name="Keller A.-M."/>
            <person name="Kissmehl R."/>
            <person name="Klotz C."/>
            <person name="Koll F."/>
            <person name="Le Moue A."/>
            <person name="Lepere C."/>
            <person name="Malinsky S."/>
            <person name="Nowacki M."/>
            <person name="Nowak J.K."/>
            <person name="Plattner H."/>
            <person name="Poulain J."/>
            <person name="Ruiz F."/>
            <person name="Serrano V."/>
            <person name="Zagulski M."/>
            <person name="Dessen P."/>
            <person name="Betermier M."/>
            <person name="Weissenbach J."/>
            <person name="Scarpelli C."/>
            <person name="Schachter V."/>
            <person name="Sperling L."/>
            <person name="Meyer E."/>
            <person name="Cohen J."/>
            <person name="Wincker P."/>
        </authorList>
    </citation>
    <scope>NUCLEOTIDE SEQUENCE [LARGE SCALE GENOMIC DNA]</scope>
    <source>
        <strain evidence="2 3">Stock d4-2</strain>
    </source>
</reference>
<dbReference type="AlphaFoldDB" id="A0C808"/>
<dbReference type="RefSeq" id="XP_001434322.1">
    <property type="nucleotide sequence ID" value="XM_001434285.1"/>
</dbReference>
<dbReference type="EMBL" id="CT868049">
    <property type="protein sequence ID" value="CAK66925.1"/>
    <property type="molecule type" value="Genomic_DNA"/>
</dbReference>
<evidence type="ECO:0000256" key="1">
    <source>
        <dbReference type="SAM" id="MobiDB-lite"/>
    </source>
</evidence>
<dbReference type="HOGENOM" id="CLU_1499093_0_0_1"/>
<dbReference type="OMA" id="VTQIQFQ"/>
<name>A0C808_PARTE</name>
<organism evidence="2 3">
    <name type="scientific">Paramecium tetraurelia</name>
    <dbReference type="NCBI Taxonomy" id="5888"/>
    <lineage>
        <taxon>Eukaryota</taxon>
        <taxon>Sar</taxon>
        <taxon>Alveolata</taxon>
        <taxon>Ciliophora</taxon>
        <taxon>Intramacronucleata</taxon>
        <taxon>Oligohymenophorea</taxon>
        <taxon>Peniculida</taxon>
        <taxon>Parameciidae</taxon>
        <taxon>Paramecium</taxon>
    </lineage>
</organism>
<gene>
    <name evidence="2" type="ORF">GSPATT00036056001</name>
</gene>
<dbReference type="GeneID" id="5020119"/>